<dbReference type="InterPro" id="IPR001180">
    <property type="entry name" value="CNH_dom"/>
</dbReference>
<keyword evidence="3" id="KW-0808">Transferase</keyword>
<gene>
    <name evidence="3" type="ORF">RR48_05037</name>
</gene>
<name>A0A0N0PB10_PAPMA</name>
<sequence>MIVQEEAAAAREASEAASAWWRTRETKADATSGLVLRETKADATIRQQAKLIDFLQSKVEEANRKKCSLSNKLFGRSGRRAAASPPLMRVNRELREEVERLRAKLAANDIPPTPKREKAIEKPKKLVNGIGNMDLLEDVSEPSLLIVWSDGSRERMNARCEEAALVLTRGDRELRARMLSPEATNLPHNEANRAFLIKVEGVGGVGVGGEGGGEAVAVCSSAGERAEWVSRLRAPPAGYRALALCDMRVPTTYCAGVGGVGVGGEGGGEAVAVCSSAGERAEWVSRLRAPPAGYRALALCDMRAPPHTALYVAPHAIAIGGPEGLHSLRGEVRIEWEGCVSPARACGAVRCAAACGGRALIVCGALLAHGGLLALGSALRRAPSLRPTFSLTRVRLPDVITPHILKVNAEESSEGLCAVVACGRRVFVLRFDAANTEFKIARSLTIDRPPSALLLTARHLFLAGEKPLKVNLPAGALETFAMEDATVAAAARAHSAPRALVLVRAKPLELLICYAECGVFVDELGRRTRHEDPKWSAAVHSWEFVAPFLYAVGSDRVTVIHLSEEAYRAPPCTCDSSSLASSASECYLPEVYNYKVREPVLLGTAPNGIIIRSTIDDGYSVSIIDGLGAFRSIGASLESLETISDNKSSSSDLTVSCTDLSQHEMSNESVEVNTGFLADIRKRAKQLRNAKRKETDKTSDDVIKEILTTEVGLKRVSGGRKSPAATSEFDSDTETDNEPSSAKGTADLCAEMFARQLHTRRYINWSFEPDLDRGFSIFRGFGLIQEHISVTAR</sequence>
<feature type="region of interest" description="Disordered" evidence="1">
    <location>
        <begin position="717"/>
        <end position="744"/>
    </location>
</feature>
<dbReference type="Pfam" id="PF00780">
    <property type="entry name" value="CNH"/>
    <property type="match status" value="1"/>
</dbReference>
<evidence type="ECO:0000313" key="3">
    <source>
        <dbReference type="EMBL" id="KPJ07547.1"/>
    </source>
</evidence>
<protein>
    <submittedName>
        <fullName evidence="3">Citron Rho-interacting kinase</fullName>
    </submittedName>
</protein>
<dbReference type="STRING" id="76193.A0A0N0PB10"/>
<evidence type="ECO:0000313" key="4">
    <source>
        <dbReference type="Proteomes" id="UP000053240"/>
    </source>
</evidence>
<dbReference type="GO" id="GO:0016301">
    <property type="term" value="F:kinase activity"/>
    <property type="evidence" value="ECO:0007669"/>
    <property type="project" value="UniProtKB-KW"/>
</dbReference>
<reference evidence="3 4" key="1">
    <citation type="journal article" date="2015" name="Nat. Commun.">
        <title>Outbred genome sequencing and CRISPR/Cas9 gene editing in butterflies.</title>
        <authorList>
            <person name="Li X."/>
            <person name="Fan D."/>
            <person name="Zhang W."/>
            <person name="Liu G."/>
            <person name="Zhang L."/>
            <person name="Zhao L."/>
            <person name="Fang X."/>
            <person name="Chen L."/>
            <person name="Dong Y."/>
            <person name="Chen Y."/>
            <person name="Ding Y."/>
            <person name="Zhao R."/>
            <person name="Feng M."/>
            <person name="Zhu Y."/>
            <person name="Feng Y."/>
            <person name="Jiang X."/>
            <person name="Zhu D."/>
            <person name="Xiang H."/>
            <person name="Feng X."/>
            <person name="Li S."/>
            <person name="Wang J."/>
            <person name="Zhang G."/>
            <person name="Kronforst M.R."/>
            <person name="Wang W."/>
        </authorList>
    </citation>
    <scope>NUCLEOTIDE SEQUENCE [LARGE SCALE GENOMIC DNA]</scope>
    <source>
        <strain evidence="3">Ya'a_city_454_Pm</strain>
        <tissue evidence="3">Whole body</tissue>
    </source>
</reference>
<organism evidence="3 4">
    <name type="scientific">Papilio machaon</name>
    <name type="common">Old World swallowtail butterfly</name>
    <dbReference type="NCBI Taxonomy" id="76193"/>
    <lineage>
        <taxon>Eukaryota</taxon>
        <taxon>Metazoa</taxon>
        <taxon>Ecdysozoa</taxon>
        <taxon>Arthropoda</taxon>
        <taxon>Hexapoda</taxon>
        <taxon>Insecta</taxon>
        <taxon>Pterygota</taxon>
        <taxon>Neoptera</taxon>
        <taxon>Endopterygota</taxon>
        <taxon>Lepidoptera</taxon>
        <taxon>Glossata</taxon>
        <taxon>Ditrysia</taxon>
        <taxon>Papilionoidea</taxon>
        <taxon>Papilionidae</taxon>
        <taxon>Papilioninae</taxon>
        <taxon>Papilio</taxon>
    </lineage>
</organism>
<dbReference type="AlphaFoldDB" id="A0A0N0PB10"/>
<dbReference type="InParanoid" id="A0A0N0PB10"/>
<keyword evidence="4" id="KW-1185">Reference proteome</keyword>
<dbReference type="EMBL" id="KQ461183">
    <property type="protein sequence ID" value="KPJ07547.1"/>
    <property type="molecule type" value="Genomic_DNA"/>
</dbReference>
<keyword evidence="3" id="KW-0418">Kinase</keyword>
<accession>A0A0N0PB10</accession>
<evidence type="ECO:0000256" key="1">
    <source>
        <dbReference type="SAM" id="MobiDB-lite"/>
    </source>
</evidence>
<evidence type="ECO:0000259" key="2">
    <source>
        <dbReference type="Pfam" id="PF00780"/>
    </source>
</evidence>
<proteinExistence type="predicted"/>
<feature type="domain" description="CNH" evidence="2">
    <location>
        <begin position="402"/>
        <end position="564"/>
    </location>
</feature>
<dbReference type="Proteomes" id="UP000053240">
    <property type="component" value="Unassembled WGS sequence"/>
</dbReference>